<dbReference type="SUPFAM" id="SSF55068">
    <property type="entry name" value="Peptide methionine sulfoxide reductase"/>
    <property type="match status" value="1"/>
</dbReference>
<dbReference type="AlphaFoldDB" id="A0A5B9P568"/>
<reference evidence="7 8" key="1">
    <citation type="submission" date="2019-08" db="EMBL/GenBank/DDBJ databases">
        <title>Deep-cultivation of Planctomycetes and their phenomic and genomic characterization uncovers novel biology.</title>
        <authorList>
            <person name="Wiegand S."/>
            <person name="Jogler M."/>
            <person name="Boedeker C."/>
            <person name="Pinto D."/>
            <person name="Vollmers J."/>
            <person name="Rivas-Marin E."/>
            <person name="Kohn T."/>
            <person name="Peeters S.H."/>
            <person name="Heuer A."/>
            <person name="Rast P."/>
            <person name="Oberbeckmann S."/>
            <person name="Bunk B."/>
            <person name="Jeske O."/>
            <person name="Meyerdierks A."/>
            <person name="Storesund J.E."/>
            <person name="Kallscheuer N."/>
            <person name="Luecker S."/>
            <person name="Lage O.M."/>
            <person name="Pohl T."/>
            <person name="Merkel B.J."/>
            <person name="Hornburger P."/>
            <person name="Mueller R.-W."/>
            <person name="Bruemmer F."/>
            <person name="Labrenz M."/>
            <person name="Spormann A.M."/>
            <person name="Op den Camp H."/>
            <person name="Overmann J."/>
            <person name="Amann R."/>
            <person name="Jetten M.S.M."/>
            <person name="Mascher T."/>
            <person name="Medema M.H."/>
            <person name="Devos D.P."/>
            <person name="Kaster A.-K."/>
            <person name="Ovreas L."/>
            <person name="Rohde M."/>
            <person name="Galperin M.Y."/>
            <person name="Jogler C."/>
        </authorList>
    </citation>
    <scope>NUCLEOTIDE SEQUENCE [LARGE SCALE GENOMIC DNA]</scope>
    <source>
        <strain evidence="7 8">FC18</strain>
    </source>
</reference>
<dbReference type="EMBL" id="CP042912">
    <property type="protein sequence ID" value="QEG20639.1"/>
    <property type="molecule type" value="Genomic_DNA"/>
</dbReference>
<comment type="catalytic activity">
    <reaction evidence="3 4">
        <text>[thioredoxin]-disulfide + L-methionine + H2O = L-methionine (S)-S-oxide + [thioredoxin]-dithiol</text>
        <dbReference type="Rhea" id="RHEA:19993"/>
        <dbReference type="Rhea" id="RHEA-COMP:10698"/>
        <dbReference type="Rhea" id="RHEA-COMP:10700"/>
        <dbReference type="ChEBI" id="CHEBI:15377"/>
        <dbReference type="ChEBI" id="CHEBI:29950"/>
        <dbReference type="ChEBI" id="CHEBI:50058"/>
        <dbReference type="ChEBI" id="CHEBI:57844"/>
        <dbReference type="ChEBI" id="CHEBI:58772"/>
        <dbReference type="EC" id="1.8.4.11"/>
    </reaction>
</comment>
<feature type="compositionally biased region" description="Polar residues" evidence="5">
    <location>
        <begin position="28"/>
        <end position="49"/>
    </location>
</feature>
<accession>A0A5B9P568</accession>
<evidence type="ECO:0000259" key="6">
    <source>
        <dbReference type="Pfam" id="PF01625"/>
    </source>
</evidence>
<dbReference type="KEGG" id="mff:MFFC18_04890"/>
<dbReference type="Pfam" id="PF01625">
    <property type="entry name" value="PMSR"/>
    <property type="match status" value="1"/>
</dbReference>
<keyword evidence="1 4" id="KW-0560">Oxidoreductase</keyword>
<dbReference type="Proteomes" id="UP000322214">
    <property type="component" value="Chromosome"/>
</dbReference>
<evidence type="ECO:0000313" key="7">
    <source>
        <dbReference type="EMBL" id="QEG20639.1"/>
    </source>
</evidence>
<protein>
    <recommendedName>
        <fullName evidence="4">Peptide methionine sulfoxide reductase MsrA</fullName>
        <shortName evidence="4">Protein-methionine-S-oxide reductase</shortName>
        <ecNumber evidence="4">1.8.4.11</ecNumber>
    </recommendedName>
    <alternativeName>
        <fullName evidence="4">Peptide-methionine (S)-S-oxide reductase</fullName>
        <shortName evidence="4">Peptide Met(O) reductase</shortName>
    </alternativeName>
</protein>
<comment type="function">
    <text evidence="4">Has an important function as a repair enzyme for proteins that have been inactivated by oxidation. Catalyzes the reversible oxidation-reduction of methionine sulfoxide in proteins to methionine.</text>
</comment>
<evidence type="ECO:0000256" key="4">
    <source>
        <dbReference type="HAMAP-Rule" id="MF_01401"/>
    </source>
</evidence>
<dbReference type="RefSeq" id="WP_238381273.1">
    <property type="nucleotide sequence ID" value="NZ_CP042912.1"/>
</dbReference>
<dbReference type="GO" id="GO:0008113">
    <property type="term" value="F:peptide-methionine (S)-S-oxide reductase activity"/>
    <property type="evidence" value="ECO:0007669"/>
    <property type="project" value="UniProtKB-UniRule"/>
</dbReference>
<feature type="domain" description="Peptide methionine sulphoxide reductase MsrA" evidence="6">
    <location>
        <begin position="67"/>
        <end position="219"/>
    </location>
</feature>
<dbReference type="HAMAP" id="MF_01401">
    <property type="entry name" value="MsrA"/>
    <property type="match status" value="1"/>
</dbReference>
<dbReference type="InterPro" id="IPR036509">
    <property type="entry name" value="Met_Sox_Rdtase_MsrA_sf"/>
</dbReference>
<dbReference type="STRING" id="980251.GCA_001642875_02326"/>
<evidence type="ECO:0000256" key="1">
    <source>
        <dbReference type="ARBA" id="ARBA00023002"/>
    </source>
</evidence>
<evidence type="ECO:0000256" key="3">
    <source>
        <dbReference type="ARBA" id="ARBA00048782"/>
    </source>
</evidence>
<name>A0A5B9P568_9BACT</name>
<organism evidence="7 8">
    <name type="scientific">Mariniblastus fucicola</name>
    <dbReference type="NCBI Taxonomy" id="980251"/>
    <lineage>
        <taxon>Bacteria</taxon>
        <taxon>Pseudomonadati</taxon>
        <taxon>Planctomycetota</taxon>
        <taxon>Planctomycetia</taxon>
        <taxon>Pirellulales</taxon>
        <taxon>Pirellulaceae</taxon>
        <taxon>Mariniblastus</taxon>
    </lineage>
</organism>
<evidence type="ECO:0000313" key="8">
    <source>
        <dbReference type="Proteomes" id="UP000322214"/>
    </source>
</evidence>
<evidence type="ECO:0000256" key="2">
    <source>
        <dbReference type="ARBA" id="ARBA00047806"/>
    </source>
</evidence>
<dbReference type="EC" id="1.8.4.11" evidence="4"/>
<dbReference type="PANTHER" id="PTHR43774:SF1">
    <property type="entry name" value="PEPTIDE METHIONINE SULFOXIDE REDUCTASE MSRA 2"/>
    <property type="match status" value="1"/>
</dbReference>
<dbReference type="InterPro" id="IPR002569">
    <property type="entry name" value="Met_Sox_Rdtase_MsrA_dom"/>
</dbReference>
<proteinExistence type="inferred from homology"/>
<dbReference type="PANTHER" id="PTHR43774">
    <property type="entry name" value="PEPTIDE METHIONINE SULFOXIDE REDUCTASE"/>
    <property type="match status" value="1"/>
</dbReference>
<dbReference type="GO" id="GO:0033744">
    <property type="term" value="F:L-methionine:thioredoxin-disulfide S-oxidoreductase activity"/>
    <property type="evidence" value="ECO:0007669"/>
    <property type="project" value="RHEA"/>
</dbReference>
<feature type="region of interest" description="Disordered" evidence="5">
    <location>
        <begin position="24"/>
        <end position="58"/>
    </location>
</feature>
<evidence type="ECO:0000256" key="5">
    <source>
        <dbReference type="SAM" id="MobiDB-lite"/>
    </source>
</evidence>
<comment type="similarity">
    <text evidence="4">Belongs to the MsrA Met sulfoxide reductase family.</text>
</comment>
<dbReference type="Gene3D" id="3.30.1060.10">
    <property type="entry name" value="Peptide methionine sulphoxide reductase MsrA"/>
    <property type="match status" value="1"/>
</dbReference>
<gene>
    <name evidence="4 7" type="primary">msrA</name>
    <name evidence="7" type="ORF">MFFC18_04890</name>
</gene>
<feature type="active site" evidence="4">
    <location>
        <position position="74"/>
    </location>
</feature>
<dbReference type="NCBIfam" id="TIGR00401">
    <property type="entry name" value="msrA"/>
    <property type="match status" value="1"/>
</dbReference>
<keyword evidence="8" id="KW-1185">Reference proteome</keyword>
<dbReference type="PROSITE" id="PS51257">
    <property type="entry name" value="PROKAR_LIPOPROTEIN"/>
    <property type="match status" value="1"/>
</dbReference>
<sequence>MKIFSTIVLFGMFAIGCSPTPAQKLESESGQQIESAESTHETGTQTAKTDASEGDNAAKDKDMNLETATFGGGCFWCTEAVFLALEGVDSVLPGYMGGHIENPTYEQVCAKTTGHAEVIQIKFDPEKISYEDLLFIFFKTHDPTTLNRQGNDVGPQYRSAVFYHNDAQKASADSIIKKIDEAKVYSDPIVTEVTEAATMYVAEDYHVNYFAKNPENQYCRAFIPGKIEKLKKLFGDKLKSQYKK</sequence>
<comment type="catalytic activity">
    <reaction evidence="2 4">
        <text>L-methionyl-[protein] + [thioredoxin]-disulfide + H2O = L-methionyl-(S)-S-oxide-[protein] + [thioredoxin]-dithiol</text>
        <dbReference type="Rhea" id="RHEA:14217"/>
        <dbReference type="Rhea" id="RHEA-COMP:10698"/>
        <dbReference type="Rhea" id="RHEA-COMP:10700"/>
        <dbReference type="Rhea" id="RHEA-COMP:12313"/>
        <dbReference type="Rhea" id="RHEA-COMP:12315"/>
        <dbReference type="ChEBI" id="CHEBI:15377"/>
        <dbReference type="ChEBI" id="CHEBI:16044"/>
        <dbReference type="ChEBI" id="CHEBI:29950"/>
        <dbReference type="ChEBI" id="CHEBI:44120"/>
        <dbReference type="ChEBI" id="CHEBI:50058"/>
        <dbReference type="EC" id="1.8.4.11"/>
    </reaction>
</comment>